<dbReference type="PANTHER" id="PTHR39428:SF1">
    <property type="entry name" value="F420H(2)-DEPENDENT QUINONE REDUCTASE RV1261C"/>
    <property type="match status" value="1"/>
</dbReference>
<gene>
    <name evidence="4" type="ORF">PS9374_05990</name>
</gene>
<evidence type="ECO:0000256" key="1">
    <source>
        <dbReference type="ARBA" id="ARBA00008710"/>
    </source>
</evidence>
<dbReference type="GO" id="GO:0070967">
    <property type="term" value="F:coenzyme F420 binding"/>
    <property type="evidence" value="ECO:0007669"/>
    <property type="project" value="TreeGrafter"/>
</dbReference>
<proteinExistence type="inferred from homology"/>
<organism evidence="4 5">
    <name type="scientific">Planomonospora sphaerica</name>
    <dbReference type="NCBI Taxonomy" id="161355"/>
    <lineage>
        <taxon>Bacteria</taxon>
        <taxon>Bacillati</taxon>
        <taxon>Actinomycetota</taxon>
        <taxon>Actinomycetes</taxon>
        <taxon>Streptosporangiales</taxon>
        <taxon>Streptosporangiaceae</taxon>
        <taxon>Planomonospora</taxon>
    </lineage>
</organism>
<dbReference type="PANTHER" id="PTHR39428">
    <property type="entry name" value="F420H(2)-DEPENDENT QUINONE REDUCTASE RV1261C"/>
    <property type="match status" value="1"/>
</dbReference>
<dbReference type="Pfam" id="PF04075">
    <property type="entry name" value="F420H2_quin_red"/>
    <property type="match status" value="1"/>
</dbReference>
<dbReference type="Proteomes" id="UP000077701">
    <property type="component" value="Unassembled WGS sequence"/>
</dbReference>
<name>A0A171DMR2_9ACTN</name>
<accession>A0A171DMR2</accession>
<comment type="caution">
    <text evidence="4">The sequence shown here is derived from an EMBL/GenBank/DDBJ whole genome shotgun (WGS) entry which is preliminary data.</text>
</comment>
<dbReference type="InterPro" id="IPR004378">
    <property type="entry name" value="F420H2_quin_Rdtase"/>
</dbReference>
<evidence type="ECO:0000313" key="5">
    <source>
        <dbReference type="Proteomes" id="UP000077701"/>
    </source>
</evidence>
<evidence type="ECO:0000313" key="4">
    <source>
        <dbReference type="EMBL" id="GAT70308.1"/>
    </source>
</evidence>
<dbReference type="EMBL" id="BDCX01000016">
    <property type="protein sequence ID" value="GAT70308.1"/>
    <property type="molecule type" value="Genomic_DNA"/>
</dbReference>
<protein>
    <submittedName>
        <fullName evidence="4">Nitroreductase</fullName>
    </submittedName>
</protein>
<reference evidence="4 5" key="1">
    <citation type="journal article" date="2016" name="Genome Announc.">
        <title>Draft Genome Sequence of Planomonospora sphaerica JCM9374, a Rare Actinomycete.</title>
        <authorList>
            <person name="Dohra H."/>
            <person name="Suzuki T."/>
            <person name="Inoue Y."/>
            <person name="Kodani S."/>
        </authorList>
    </citation>
    <scope>NUCLEOTIDE SEQUENCE [LARGE SCALE GENOMIC DNA]</scope>
    <source>
        <strain evidence="4 5">JCM 9374</strain>
    </source>
</reference>
<reference evidence="5" key="2">
    <citation type="submission" date="2016-04" db="EMBL/GenBank/DDBJ databases">
        <title>Planomonospora sphaerica JCM9374 whole genome shotgun sequence.</title>
        <authorList>
            <person name="Suzuki T."/>
            <person name="Dohra H."/>
            <person name="Kodani S."/>
        </authorList>
    </citation>
    <scope>NUCLEOTIDE SEQUENCE [LARGE SCALE GENOMIC DNA]</scope>
    <source>
        <strain evidence="5">JCM 9374</strain>
    </source>
</reference>
<sequence length="177" mass="19190">MGGVHGNPGFSGVHDSPGSGGVHGNPGSGGVHGNPGSGEVRDSPDPWVAEHIRRFQETGGRPRPGTNDLLLTTRGRRTGELRRTALVYGRDGDRYVLVASNRGADRHPAWYLNLLADPRVTVQVGTEVFTARARPATAAERPGLWRLMASARPEYAAYRERTTREIPVVLLERLPGR</sequence>
<dbReference type="OrthoDB" id="8225825at2"/>
<dbReference type="Gene3D" id="2.30.110.10">
    <property type="entry name" value="Electron Transport, Fmn-binding Protein, Chain A"/>
    <property type="match status" value="1"/>
</dbReference>
<evidence type="ECO:0000256" key="2">
    <source>
        <dbReference type="ARBA" id="ARBA00049106"/>
    </source>
</evidence>
<dbReference type="GO" id="GO:0016491">
    <property type="term" value="F:oxidoreductase activity"/>
    <property type="evidence" value="ECO:0007669"/>
    <property type="project" value="InterPro"/>
</dbReference>
<evidence type="ECO:0000256" key="3">
    <source>
        <dbReference type="SAM" id="MobiDB-lite"/>
    </source>
</evidence>
<dbReference type="STRING" id="161355.PS9374_05990"/>
<dbReference type="AlphaFoldDB" id="A0A171DMR2"/>
<dbReference type="GO" id="GO:0005886">
    <property type="term" value="C:plasma membrane"/>
    <property type="evidence" value="ECO:0007669"/>
    <property type="project" value="TreeGrafter"/>
</dbReference>
<dbReference type="InterPro" id="IPR012349">
    <property type="entry name" value="Split_barrel_FMN-bd"/>
</dbReference>
<dbReference type="SUPFAM" id="SSF50475">
    <property type="entry name" value="FMN-binding split barrel"/>
    <property type="match status" value="1"/>
</dbReference>
<comment type="catalytic activity">
    <reaction evidence="2">
        <text>oxidized coenzyme F420-(gamma-L-Glu)(n) + a quinol + H(+) = reduced coenzyme F420-(gamma-L-Glu)(n) + a quinone</text>
        <dbReference type="Rhea" id="RHEA:39663"/>
        <dbReference type="Rhea" id="RHEA-COMP:12939"/>
        <dbReference type="Rhea" id="RHEA-COMP:14378"/>
        <dbReference type="ChEBI" id="CHEBI:15378"/>
        <dbReference type="ChEBI" id="CHEBI:24646"/>
        <dbReference type="ChEBI" id="CHEBI:132124"/>
        <dbReference type="ChEBI" id="CHEBI:133980"/>
        <dbReference type="ChEBI" id="CHEBI:139511"/>
    </reaction>
</comment>
<dbReference type="RefSeq" id="WP_084008904.1">
    <property type="nucleotide sequence ID" value="NZ_BDCX01000016.1"/>
</dbReference>
<feature type="region of interest" description="Disordered" evidence="3">
    <location>
        <begin position="1"/>
        <end position="45"/>
    </location>
</feature>
<dbReference type="NCBIfam" id="TIGR00026">
    <property type="entry name" value="hi_GC_TIGR00026"/>
    <property type="match status" value="1"/>
</dbReference>
<feature type="compositionally biased region" description="Gly residues" evidence="3">
    <location>
        <begin position="18"/>
        <end position="36"/>
    </location>
</feature>
<comment type="similarity">
    <text evidence="1">Belongs to the F420H(2)-dependent quinone reductase family.</text>
</comment>
<keyword evidence="5" id="KW-1185">Reference proteome</keyword>